<feature type="transmembrane region" description="Helical" evidence="1">
    <location>
        <begin position="139"/>
        <end position="163"/>
    </location>
</feature>
<dbReference type="EMBL" id="JBGMEF010000048">
    <property type="protein sequence ID" value="MFO3668067.1"/>
    <property type="molecule type" value="Genomic_DNA"/>
</dbReference>
<comment type="caution">
    <text evidence="2">The sequence shown here is derived from an EMBL/GenBank/DDBJ whole genome shotgun (WGS) entry which is preliminary data.</text>
</comment>
<reference evidence="2 3" key="1">
    <citation type="journal article" date="2025" name="Anaerobe">
        <title>Description of Anaerococcus kampingiae sp. nov., Anaerococcus groningensis sp. nov., Anaerococcus martiniensis sp. nov., and Anaerococcus cruorum sp. nov., isolated from human clinical specimens.</title>
        <authorList>
            <person name="Boiten K.E."/>
            <person name="Meijer J."/>
            <person name="van Wezel E.M."/>
            <person name="Veloo A.C.M."/>
        </authorList>
    </citation>
    <scope>NUCLEOTIDE SEQUENCE [LARGE SCALE GENOMIC DNA]</scope>
    <source>
        <strain evidence="2 3">ENR0874</strain>
    </source>
</reference>
<evidence type="ECO:0000313" key="2">
    <source>
        <dbReference type="EMBL" id="MFO3668067.1"/>
    </source>
</evidence>
<proteinExistence type="predicted"/>
<gene>
    <name evidence="2" type="ORF">ACCQ42_09905</name>
</gene>
<dbReference type="Proteomes" id="UP001637994">
    <property type="component" value="Unassembled WGS sequence"/>
</dbReference>
<organism evidence="2 3">
    <name type="scientific">Anaerococcus kampingae</name>
    <dbReference type="NCBI Taxonomy" id="3115614"/>
    <lineage>
        <taxon>Bacteria</taxon>
        <taxon>Bacillati</taxon>
        <taxon>Bacillota</taxon>
        <taxon>Tissierellia</taxon>
        <taxon>Tissierellales</taxon>
        <taxon>Peptoniphilaceae</taxon>
        <taxon>Anaerococcus</taxon>
    </lineage>
</organism>
<feature type="transmembrane region" description="Helical" evidence="1">
    <location>
        <begin position="54"/>
        <end position="78"/>
    </location>
</feature>
<keyword evidence="1" id="KW-0812">Transmembrane</keyword>
<keyword evidence="3" id="KW-1185">Reference proteome</keyword>
<evidence type="ECO:0000313" key="3">
    <source>
        <dbReference type="Proteomes" id="UP001637994"/>
    </source>
</evidence>
<dbReference type="RefSeq" id="WP_158698383.1">
    <property type="nucleotide sequence ID" value="NZ_JBGMEF010000048.1"/>
</dbReference>
<name>A0ABW9MFH2_9FIRM</name>
<evidence type="ECO:0000256" key="1">
    <source>
        <dbReference type="SAM" id="Phobius"/>
    </source>
</evidence>
<feature type="transmembrane region" description="Helical" evidence="1">
    <location>
        <begin position="7"/>
        <end position="24"/>
    </location>
</feature>
<feature type="transmembrane region" description="Helical" evidence="1">
    <location>
        <begin position="109"/>
        <end position="132"/>
    </location>
</feature>
<sequence>MTGTFTMAGLIYSFLAFIMASLPLSNSLVEDRNCGILDQIAIRMPIKTYIVKTYIYNFLAGGLFVIMPLVINIVLWMLVRPMFAMNYISAGLANFIFLSDLFVKSPLLFHLIHLFIVFIGGGLIASFSLYLNTKFNNKYIGFLLVLVIDLLASLIFYFVSIVLNKDIVLVSLRSLLVEMSFSNPLISLIYLLTILLIPIYYLYKLAKRRY</sequence>
<keyword evidence="1" id="KW-0472">Membrane</keyword>
<accession>A0ABW9MFH2</accession>
<feature type="transmembrane region" description="Helical" evidence="1">
    <location>
        <begin position="183"/>
        <end position="203"/>
    </location>
</feature>
<keyword evidence="1" id="KW-1133">Transmembrane helix</keyword>
<protein>
    <submittedName>
        <fullName evidence="2">Uncharacterized protein</fullName>
    </submittedName>
</protein>